<proteinExistence type="predicted"/>
<dbReference type="RefSeq" id="XP_007740348.1">
    <property type="nucleotide sequence ID" value="XM_007742158.1"/>
</dbReference>
<gene>
    <name evidence="1" type="ORF">A1O5_01542</name>
</gene>
<name>W9XD31_9EURO</name>
<dbReference type="Proteomes" id="UP000019471">
    <property type="component" value="Unassembled WGS sequence"/>
</dbReference>
<keyword evidence="2" id="KW-1185">Reference proteome</keyword>
<dbReference type="OrthoDB" id="10306537at2759"/>
<organism evidence="1 2">
    <name type="scientific">Cladophialophora psammophila CBS 110553</name>
    <dbReference type="NCBI Taxonomy" id="1182543"/>
    <lineage>
        <taxon>Eukaryota</taxon>
        <taxon>Fungi</taxon>
        <taxon>Dikarya</taxon>
        <taxon>Ascomycota</taxon>
        <taxon>Pezizomycotina</taxon>
        <taxon>Eurotiomycetes</taxon>
        <taxon>Chaetothyriomycetidae</taxon>
        <taxon>Chaetothyriales</taxon>
        <taxon>Herpotrichiellaceae</taxon>
        <taxon>Cladophialophora</taxon>
    </lineage>
</organism>
<dbReference type="GeneID" id="19186275"/>
<accession>W9XD31</accession>
<sequence>MGISQRFNVAQGEQTDARFLLEHNSNSNNRRPRYATLPYVGSRQLDQKVGTFLRETKHLQNRACLVIEGYPRHTRHIPNFWRAAQRLFVYCECPKPPAEMRAVGSPLDWDASAPADHREREETGWNEGDVGRGYRNAKHRFDEDWWVFETRLASLLGPFMNNNNIFGGGDSWRAVWGSMLRESFTPGKVVAVRTGEGNFDDCWARAKEALGNSTEFRTLLSEIEQDFETMADEGSVEEEDQE</sequence>
<protein>
    <submittedName>
        <fullName evidence="1">Uncharacterized protein</fullName>
    </submittedName>
</protein>
<evidence type="ECO:0000313" key="1">
    <source>
        <dbReference type="EMBL" id="EXJ74846.1"/>
    </source>
</evidence>
<dbReference type="AlphaFoldDB" id="W9XD31"/>
<evidence type="ECO:0000313" key="2">
    <source>
        <dbReference type="Proteomes" id="UP000019471"/>
    </source>
</evidence>
<comment type="caution">
    <text evidence="1">The sequence shown here is derived from an EMBL/GenBank/DDBJ whole genome shotgun (WGS) entry which is preliminary data.</text>
</comment>
<reference evidence="1 2" key="1">
    <citation type="submission" date="2013-03" db="EMBL/GenBank/DDBJ databases">
        <title>The Genome Sequence of Cladophialophora psammophila CBS 110553.</title>
        <authorList>
            <consortium name="The Broad Institute Genomics Platform"/>
            <person name="Cuomo C."/>
            <person name="de Hoog S."/>
            <person name="Gorbushina A."/>
            <person name="Walker B."/>
            <person name="Young S.K."/>
            <person name="Zeng Q."/>
            <person name="Gargeya S."/>
            <person name="Fitzgerald M."/>
            <person name="Haas B."/>
            <person name="Abouelleil A."/>
            <person name="Allen A.W."/>
            <person name="Alvarado L."/>
            <person name="Arachchi H.M."/>
            <person name="Berlin A.M."/>
            <person name="Chapman S.B."/>
            <person name="Gainer-Dewar J."/>
            <person name="Goldberg J."/>
            <person name="Griggs A."/>
            <person name="Gujja S."/>
            <person name="Hansen M."/>
            <person name="Howarth C."/>
            <person name="Imamovic A."/>
            <person name="Ireland A."/>
            <person name="Larimer J."/>
            <person name="McCowan C."/>
            <person name="Murphy C."/>
            <person name="Pearson M."/>
            <person name="Poon T.W."/>
            <person name="Priest M."/>
            <person name="Roberts A."/>
            <person name="Saif S."/>
            <person name="Shea T."/>
            <person name="Sisk P."/>
            <person name="Sykes S."/>
            <person name="Wortman J."/>
            <person name="Nusbaum C."/>
            <person name="Birren B."/>
        </authorList>
    </citation>
    <scope>NUCLEOTIDE SEQUENCE [LARGE SCALE GENOMIC DNA]</scope>
    <source>
        <strain evidence="1 2">CBS 110553</strain>
    </source>
</reference>
<dbReference type="HOGENOM" id="CLU_1147097_0_0_1"/>
<dbReference type="EMBL" id="AMGX01000002">
    <property type="protein sequence ID" value="EXJ74846.1"/>
    <property type="molecule type" value="Genomic_DNA"/>
</dbReference>